<feature type="compositionally biased region" description="Basic residues" evidence="1">
    <location>
        <begin position="111"/>
        <end position="122"/>
    </location>
</feature>
<dbReference type="Gene3D" id="1.20.1280.50">
    <property type="match status" value="1"/>
</dbReference>
<organism evidence="3 4">
    <name type="scientific">Urochloa decumbens</name>
    <dbReference type="NCBI Taxonomy" id="240449"/>
    <lineage>
        <taxon>Eukaryota</taxon>
        <taxon>Viridiplantae</taxon>
        <taxon>Streptophyta</taxon>
        <taxon>Embryophyta</taxon>
        <taxon>Tracheophyta</taxon>
        <taxon>Spermatophyta</taxon>
        <taxon>Magnoliopsida</taxon>
        <taxon>Liliopsida</taxon>
        <taxon>Poales</taxon>
        <taxon>Poaceae</taxon>
        <taxon>PACMAD clade</taxon>
        <taxon>Panicoideae</taxon>
        <taxon>Panicodae</taxon>
        <taxon>Paniceae</taxon>
        <taxon>Melinidinae</taxon>
        <taxon>Urochloa</taxon>
    </lineage>
</organism>
<feature type="domain" description="F-box" evidence="2">
    <location>
        <begin position="33"/>
        <end position="80"/>
    </location>
</feature>
<feature type="region of interest" description="Disordered" evidence="1">
    <location>
        <begin position="99"/>
        <end position="122"/>
    </location>
</feature>
<dbReference type="Pfam" id="PF12937">
    <property type="entry name" value="F-box-like"/>
    <property type="match status" value="1"/>
</dbReference>
<reference evidence="3" key="1">
    <citation type="submission" date="2024-10" db="EMBL/GenBank/DDBJ databases">
        <authorList>
            <person name="Ryan C."/>
        </authorList>
    </citation>
    <scope>NUCLEOTIDE SEQUENCE [LARGE SCALE GENOMIC DNA]</scope>
</reference>
<evidence type="ECO:0000256" key="1">
    <source>
        <dbReference type="SAM" id="MobiDB-lite"/>
    </source>
</evidence>
<keyword evidence="4" id="KW-1185">Reference proteome</keyword>
<dbReference type="EMBL" id="OZ075143">
    <property type="protein sequence ID" value="CAL5037867.1"/>
    <property type="molecule type" value="Genomic_DNA"/>
</dbReference>
<evidence type="ECO:0000313" key="4">
    <source>
        <dbReference type="Proteomes" id="UP001497457"/>
    </source>
</evidence>
<accession>A0ABC9DEL4</accession>
<gene>
    <name evidence="3" type="ORF">URODEC1_LOCUS84738</name>
</gene>
<dbReference type="Proteomes" id="UP001497457">
    <property type="component" value="Chromosome 33rd"/>
</dbReference>
<evidence type="ECO:0000259" key="2">
    <source>
        <dbReference type="PROSITE" id="PS50181"/>
    </source>
</evidence>
<dbReference type="InterPro" id="IPR036047">
    <property type="entry name" value="F-box-like_dom_sf"/>
</dbReference>
<dbReference type="AlphaFoldDB" id="A0ABC9DEL4"/>
<dbReference type="PROSITE" id="PS50181">
    <property type="entry name" value="FBOX"/>
    <property type="match status" value="1"/>
</dbReference>
<dbReference type="InterPro" id="IPR001810">
    <property type="entry name" value="F-box_dom"/>
</dbReference>
<dbReference type="SUPFAM" id="SSF81383">
    <property type="entry name" value="F-box domain"/>
    <property type="match status" value="1"/>
</dbReference>
<name>A0ABC9DEL4_9POAL</name>
<protein>
    <recommendedName>
        <fullName evidence="2">F-box domain-containing protein</fullName>
    </recommendedName>
</protein>
<sequence>MIADGHGIPCDGVMGFDCEERPSASAGGGVGGGDYFGALPDDVLLLILVRLPAADAARTTALSRHWREIYAGVQGVFLALPGTPARLRFWGRPRRYRRRPRFLHTPPPPGRPKRRRYPVLRY</sequence>
<evidence type="ECO:0000313" key="3">
    <source>
        <dbReference type="EMBL" id="CAL5037867.1"/>
    </source>
</evidence>
<proteinExistence type="predicted"/>